<reference evidence="15 16" key="1">
    <citation type="submission" date="2018-11" db="EMBL/GenBank/DDBJ databases">
        <title>Aureibaculum marinum gen. nov., sp. nov., a member of the family Flavobacteriaceae isolated from the Bohai Sea.</title>
        <authorList>
            <person name="Ji X."/>
        </authorList>
    </citation>
    <scope>NUCLEOTIDE SEQUENCE [LARGE SCALE GENOMIC DNA]</scope>
    <source>
        <strain evidence="15 16">BH-SD17</strain>
    </source>
</reference>
<feature type="transmembrane region" description="Helical" evidence="12">
    <location>
        <begin position="130"/>
        <end position="148"/>
    </location>
</feature>
<dbReference type="Gene3D" id="2.60.40.420">
    <property type="entry name" value="Cupredoxins - blue copper proteins"/>
    <property type="match status" value="1"/>
</dbReference>
<dbReference type="PROSITE" id="PS50999">
    <property type="entry name" value="COX2_TM"/>
    <property type="match status" value="1"/>
</dbReference>
<evidence type="ECO:0000256" key="3">
    <source>
        <dbReference type="ARBA" id="ARBA00022448"/>
    </source>
</evidence>
<keyword evidence="6" id="KW-1278">Translocase</keyword>
<dbReference type="GO" id="GO:0005507">
    <property type="term" value="F:copper ion binding"/>
    <property type="evidence" value="ECO:0007669"/>
    <property type="project" value="InterPro"/>
</dbReference>
<evidence type="ECO:0000256" key="4">
    <source>
        <dbReference type="ARBA" id="ARBA00022660"/>
    </source>
</evidence>
<dbReference type="GO" id="GO:0005886">
    <property type="term" value="C:plasma membrane"/>
    <property type="evidence" value="ECO:0007669"/>
    <property type="project" value="UniProtKB-SubCell"/>
</dbReference>
<evidence type="ECO:0000256" key="6">
    <source>
        <dbReference type="ARBA" id="ARBA00022967"/>
    </source>
</evidence>
<keyword evidence="7 10" id="KW-0249">Electron transport</keyword>
<comment type="subcellular location">
    <subcellularLocation>
        <location evidence="10">Cell membrane</location>
        <topology evidence="10">Multi-pass membrane protein</topology>
    </subcellularLocation>
    <subcellularLocation>
        <location evidence="1">Membrane</location>
        <topology evidence="1">Multi-pass membrane protein</topology>
    </subcellularLocation>
</comment>
<keyword evidence="3 10" id="KW-0813">Transport</keyword>
<dbReference type="SUPFAM" id="SSF81464">
    <property type="entry name" value="Cytochrome c oxidase subunit II-like, transmembrane region"/>
    <property type="match status" value="1"/>
</dbReference>
<dbReference type="PROSITE" id="PS50857">
    <property type="entry name" value="COX2_CUA"/>
    <property type="match status" value="1"/>
</dbReference>
<keyword evidence="4 10" id="KW-0679">Respiratory chain</keyword>
<dbReference type="EC" id="7.1.1.9" evidence="11"/>
<keyword evidence="11" id="KW-0479">Metal-binding</keyword>
<dbReference type="Pfam" id="PF00116">
    <property type="entry name" value="COX2"/>
    <property type="match status" value="1"/>
</dbReference>
<keyword evidence="5 10" id="KW-0812">Transmembrane</keyword>
<evidence type="ECO:0000256" key="1">
    <source>
        <dbReference type="ARBA" id="ARBA00004141"/>
    </source>
</evidence>
<organism evidence="15 16">
    <name type="scientific">Aureibaculum marinum</name>
    <dbReference type="NCBI Taxonomy" id="2487930"/>
    <lineage>
        <taxon>Bacteria</taxon>
        <taxon>Pseudomonadati</taxon>
        <taxon>Bacteroidota</taxon>
        <taxon>Flavobacteriia</taxon>
        <taxon>Flavobacteriales</taxon>
        <taxon>Flavobacteriaceae</taxon>
        <taxon>Aureibaculum</taxon>
    </lineage>
</organism>
<dbReference type="RefSeq" id="WP_123896696.1">
    <property type="nucleotide sequence ID" value="NZ_RPFJ01000005.1"/>
</dbReference>
<dbReference type="InterPro" id="IPR011759">
    <property type="entry name" value="Cyt_c_oxidase_su2_TM_dom"/>
</dbReference>
<evidence type="ECO:0000256" key="2">
    <source>
        <dbReference type="ARBA" id="ARBA00007866"/>
    </source>
</evidence>
<evidence type="ECO:0000256" key="9">
    <source>
        <dbReference type="ARBA" id="ARBA00023136"/>
    </source>
</evidence>
<dbReference type="GO" id="GO:0042773">
    <property type="term" value="P:ATP synthesis coupled electron transport"/>
    <property type="evidence" value="ECO:0007669"/>
    <property type="project" value="TreeGrafter"/>
</dbReference>
<dbReference type="Proteomes" id="UP000270856">
    <property type="component" value="Unassembled WGS sequence"/>
</dbReference>
<evidence type="ECO:0000313" key="16">
    <source>
        <dbReference type="Proteomes" id="UP000270856"/>
    </source>
</evidence>
<evidence type="ECO:0000256" key="10">
    <source>
        <dbReference type="RuleBase" id="RU000456"/>
    </source>
</evidence>
<feature type="transmembrane region" description="Helical" evidence="12">
    <location>
        <begin position="83"/>
        <end position="110"/>
    </location>
</feature>
<comment type="cofactor">
    <cofactor evidence="11">
        <name>Cu cation</name>
        <dbReference type="ChEBI" id="CHEBI:23378"/>
    </cofactor>
    <text evidence="11">Binds a copper A center.</text>
</comment>
<dbReference type="AlphaFoldDB" id="A0A3N4P357"/>
<gene>
    <name evidence="15" type="ORF">EGM88_04045</name>
</gene>
<keyword evidence="16" id="KW-1185">Reference proteome</keyword>
<dbReference type="PRINTS" id="PR01166">
    <property type="entry name" value="CYCOXIDASEII"/>
</dbReference>
<dbReference type="InterPro" id="IPR045187">
    <property type="entry name" value="CcO_II"/>
</dbReference>
<accession>A0A3N4P357</accession>
<dbReference type="InterPro" id="IPR002429">
    <property type="entry name" value="CcO_II-like_C"/>
</dbReference>
<dbReference type="PROSITE" id="PS51257">
    <property type="entry name" value="PROKAR_LIPOPROTEIN"/>
    <property type="match status" value="1"/>
</dbReference>
<dbReference type="OrthoDB" id="9781261at2"/>
<protein>
    <recommendedName>
        <fullName evidence="11">Cytochrome c oxidase subunit 2</fullName>
        <ecNumber evidence="11">7.1.1.9</ecNumber>
    </recommendedName>
</protein>
<sequence>MKALFYIIIFVVLIVACWQFVKLLGLTKVDNQTATEKENNINGWLLLGLMGFIYGLMIYTLFKGSVVLLPQLSASQEGEHVDILFKITMGLILVVQFVMQFILFTFSFKFRGVNNRKAFFFADSHKLETIWTVIPTLVLSGLIIYGIWTWNHVMDSSGAEDPLFIELYGKQFQWDARYAGADNQLGSANVRFIEGSNTMGVDMTDKNALDDIPLVVNEGKFVKELHIPKGRKVIFKIRSQDVLHSVYMPHFRSQMNAVPGMVTEISFTPSVTTAEMRENKDTKAKFDAINKLREEKGEEPVEFDYLILCNKICGSSHYNMQLKIVVDEEADFNKWLASQKTFAQLITK</sequence>
<dbReference type="Pfam" id="PF02790">
    <property type="entry name" value="COX2_TM"/>
    <property type="match status" value="1"/>
</dbReference>
<comment type="function">
    <text evidence="11">Subunits I and II form the functional core of the enzyme complex. Electrons originating in cytochrome c are transferred via heme a and Cu(A) to the binuclear center formed by heme a3 and Cu(B).</text>
</comment>
<evidence type="ECO:0000256" key="8">
    <source>
        <dbReference type="ARBA" id="ARBA00022989"/>
    </source>
</evidence>
<dbReference type="GO" id="GO:0004129">
    <property type="term" value="F:cytochrome-c oxidase activity"/>
    <property type="evidence" value="ECO:0007669"/>
    <property type="project" value="UniProtKB-EC"/>
</dbReference>
<feature type="domain" description="Cytochrome oxidase subunit II transmembrane region profile" evidence="14">
    <location>
        <begin position="62"/>
        <end position="157"/>
    </location>
</feature>
<dbReference type="PANTHER" id="PTHR22888">
    <property type="entry name" value="CYTOCHROME C OXIDASE, SUBUNIT II"/>
    <property type="match status" value="1"/>
</dbReference>
<feature type="domain" description="Cytochrome oxidase subunit II copper A binding" evidence="13">
    <location>
        <begin position="160"/>
        <end position="338"/>
    </location>
</feature>
<comment type="caution">
    <text evidence="15">The sequence shown here is derived from an EMBL/GenBank/DDBJ whole genome shotgun (WGS) entry which is preliminary data.</text>
</comment>
<evidence type="ECO:0000259" key="13">
    <source>
        <dbReference type="PROSITE" id="PS50857"/>
    </source>
</evidence>
<feature type="transmembrane region" description="Helical" evidence="12">
    <location>
        <begin position="5"/>
        <end position="21"/>
    </location>
</feature>
<comment type="catalytic activity">
    <reaction evidence="11">
        <text>4 Fe(II)-[cytochrome c] + O2 + 8 H(+)(in) = 4 Fe(III)-[cytochrome c] + 2 H2O + 4 H(+)(out)</text>
        <dbReference type="Rhea" id="RHEA:11436"/>
        <dbReference type="Rhea" id="RHEA-COMP:10350"/>
        <dbReference type="Rhea" id="RHEA-COMP:14399"/>
        <dbReference type="ChEBI" id="CHEBI:15377"/>
        <dbReference type="ChEBI" id="CHEBI:15378"/>
        <dbReference type="ChEBI" id="CHEBI:15379"/>
        <dbReference type="ChEBI" id="CHEBI:29033"/>
        <dbReference type="ChEBI" id="CHEBI:29034"/>
        <dbReference type="EC" id="7.1.1.9"/>
    </reaction>
</comment>
<dbReference type="Gene3D" id="1.10.287.90">
    <property type="match status" value="1"/>
</dbReference>
<keyword evidence="11" id="KW-0186">Copper</keyword>
<proteinExistence type="inferred from homology"/>
<dbReference type="InterPro" id="IPR036257">
    <property type="entry name" value="Cyt_c_oxidase_su2_TM_sf"/>
</dbReference>
<evidence type="ECO:0000256" key="12">
    <source>
        <dbReference type="SAM" id="Phobius"/>
    </source>
</evidence>
<evidence type="ECO:0000313" key="15">
    <source>
        <dbReference type="EMBL" id="RPD99030.1"/>
    </source>
</evidence>
<evidence type="ECO:0000259" key="14">
    <source>
        <dbReference type="PROSITE" id="PS50999"/>
    </source>
</evidence>
<comment type="similarity">
    <text evidence="2 10">Belongs to the cytochrome c oxidase subunit 2 family.</text>
</comment>
<evidence type="ECO:0000256" key="7">
    <source>
        <dbReference type="ARBA" id="ARBA00022982"/>
    </source>
</evidence>
<keyword evidence="8 12" id="KW-1133">Transmembrane helix</keyword>
<dbReference type="SUPFAM" id="SSF49503">
    <property type="entry name" value="Cupredoxins"/>
    <property type="match status" value="1"/>
</dbReference>
<evidence type="ECO:0000256" key="5">
    <source>
        <dbReference type="ARBA" id="ARBA00022692"/>
    </source>
</evidence>
<feature type="transmembrane region" description="Helical" evidence="12">
    <location>
        <begin position="41"/>
        <end position="62"/>
    </location>
</feature>
<name>A0A3N4P357_9FLAO</name>
<dbReference type="EMBL" id="RPFJ01000005">
    <property type="protein sequence ID" value="RPD99030.1"/>
    <property type="molecule type" value="Genomic_DNA"/>
</dbReference>
<dbReference type="InterPro" id="IPR008972">
    <property type="entry name" value="Cupredoxin"/>
</dbReference>
<keyword evidence="9 12" id="KW-0472">Membrane</keyword>
<evidence type="ECO:0000256" key="11">
    <source>
        <dbReference type="RuleBase" id="RU004024"/>
    </source>
</evidence>
<dbReference type="PANTHER" id="PTHR22888:SF9">
    <property type="entry name" value="CYTOCHROME C OXIDASE SUBUNIT 2"/>
    <property type="match status" value="1"/>
</dbReference>